<dbReference type="EMBL" id="KQ030464">
    <property type="protein sequence ID" value="KJP84684.1"/>
    <property type="molecule type" value="Genomic_DNA"/>
</dbReference>
<feature type="compositionally biased region" description="Polar residues" evidence="1">
    <location>
        <begin position="53"/>
        <end position="72"/>
    </location>
</feature>
<feature type="region of interest" description="Disordered" evidence="1">
    <location>
        <begin position="1"/>
        <end position="168"/>
    </location>
</feature>
<feature type="transmembrane region" description="Helical" evidence="2">
    <location>
        <begin position="167"/>
        <end position="189"/>
    </location>
</feature>
<accession>A0A0D9QCI9</accession>
<feature type="non-terminal residue" evidence="3">
    <location>
        <position position="190"/>
    </location>
</feature>
<evidence type="ECO:0000256" key="1">
    <source>
        <dbReference type="SAM" id="MobiDB-lite"/>
    </source>
</evidence>
<gene>
    <name evidence="3" type="ORF">AK88_05684</name>
</gene>
<keyword evidence="4" id="KW-1185">Reference proteome</keyword>
<dbReference type="GeneID" id="24270998"/>
<feature type="compositionally biased region" description="Basic and acidic residues" evidence="1">
    <location>
        <begin position="1"/>
        <end position="14"/>
    </location>
</feature>
<feature type="compositionally biased region" description="Low complexity" evidence="1">
    <location>
        <begin position="132"/>
        <end position="145"/>
    </location>
</feature>
<evidence type="ECO:0000313" key="4">
    <source>
        <dbReference type="Proteomes" id="UP000054561"/>
    </source>
</evidence>
<dbReference type="RefSeq" id="XP_012338709.1">
    <property type="nucleotide sequence ID" value="XM_012483286.1"/>
</dbReference>
<keyword evidence="2" id="KW-1133">Transmembrane helix</keyword>
<keyword evidence="2" id="KW-0812">Transmembrane</keyword>
<protein>
    <submittedName>
        <fullName evidence="3">Uncharacterized protein</fullName>
    </submittedName>
</protein>
<reference evidence="3 4" key="1">
    <citation type="submission" date="2014-03" db="EMBL/GenBank/DDBJ databases">
        <title>The Genome Sequence of Plasmodium fragile nilgiri.</title>
        <authorList>
            <consortium name="The Broad Institute Genomics Platform"/>
            <consortium name="The Broad Institute Genome Sequencing Center for Infectious Disease"/>
            <person name="Neafsey D."/>
            <person name="Duraisingh M."/>
            <person name="Young S.K."/>
            <person name="Zeng Q."/>
            <person name="Gargeya S."/>
            <person name="Abouelleil A."/>
            <person name="Alvarado L."/>
            <person name="Chapman S.B."/>
            <person name="Gainer-Dewar J."/>
            <person name="Goldberg J."/>
            <person name="Griggs A."/>
            <person name="Gujja S."/>
            <person name="Hansen M."/>
            <person name="Howarth C."/>
            <person name="Imamovic A."/>
            <person name="Larimer J."/>
            <person name="Pearson M."/>
            <person name="Poon T.W."/>
            <person name="Priest M."/>
            <person name="Roberts A."/>
            <person name="Saif S."/>
            <person name="Shea T."/>
            <person name="Sykes S."/>
            <person name="Wortman J."/>
            <person name="Nusbaum C."/>
            <person name="Birren B."/>
        </authorList>
    </citation>
    <scope>NUCLEOTIDE SEQUENCE [LARGE SCALE GENOMIC DNA]</scope>
    <source>
        <strain evidence="4">nilgiri</strain>
    </source>
</reference>
<evidence type="ECO:0000313" key="3">
    <source>
        <dbReference type="EMBL" id="KJP84684.1"/>
    </source>
</evidence>
<name>A0A0D9QCI9_PLAFR</name>
<dbReference type="Proteomes" id="UP000054561">
    <property type="component" value="Unassembled WGS sequence"/>
</dbReference>
<keyword evidence="2" id="KW-0472">Membrane</keyword>
<feature type="non-terminal residue" evidence="3">
    <location>
        <position position="1"/>
    </location>
</feature>
<sequence>NGAAVDKDTKDKEQTPTTGTHPGAEGGGPVVPQPTPSTATAIGTAEEVKPSVEPTSPSSGTTASEATTKVQQPDTPVAPPPVPKPPDDVETTSSGGEGQAVAHGTTPGSGGGSSGPGSNGHQTPGSSGPGSTGTSTTGGSLSSGGSTNGEIQPSLPPTSKSFDPKDLIPYTPAIIPAVVGIGVIAFFLWK</sequence>
<proteinExistence type="predicted"/>
<feature type="compositionally biased region" description="Gly residues" evidence="1">
    <location>
        <begin position="107"/>
        <end position="118"/>
    </location>
</feature>
<evidence type="ECO:0000256" key="2">
    <source>
        <dbReference type="SAM" id="Phobius"/>
    </source>
</evidence>
<organism evidence="3 4">
    <name type="scientific">Plasmodium fragile</name>
    <dbReference type="NCBI Taxonomy" id="5857"/>
    <lineage>
        <taxon>Eukaryota</taxon>
        <taxon>Sar</taxon>
        <taxon>Alveolata</taxon>
        <taxon>Apicomplexa</taxon>
        <taxon>Aconoidasida</taxon>
        <taxon>Haemosporida</taxon>
        <taxon>Plasmodiidae</taxon>
        <taxon>Plasmodium</taxon>
        <taxon>Plasmodium (Plasmodium)</taxon>
    </lineage>
</organism>
<dbReference type="AlphaFoldDB" id="A0A0D9QCI9"/>
<dbReference type="VEuPathDB" id="PlasmoDB:AK88_05684"/>